<dbReference type="RefSeq" id="WP_412441520.1">
    <property type="nucleotide sequence ID" value="NZ_CACRUT010000031.1"/>
</dbReference>
<proteinExistence type="predicted"/>
<evidence type="ECO:0008006" key="2">
    <source>
        <dbReference type="Google" id="ProtNLM"/>
    </source>
</evidence>
<dbReference type="Gene3D" id="2.60.40.1120">
    <property type="entry name" value="Carboxypeptidase-like, regulatory domain"/>
    <property type="match status" value="1"/>
</dbReference>
<dbReference type="Pfam" id="PF13715">
    <property type="entry name" value="CarbopepD_reg_2"/>
    <property type="match status" value="1"/>
</dbReference>
<organism evidence="1">
    <name type="scientific">Paraprevotella clara</name>
    <dbReference type="NCBI Taxonomy" id="454154"/>
    <lineage>
        <taxon>Bacteria</taxon>
        <taxon>Pseudomonadati</taxon>
        <taxon>Bacteroidota</taxon>
        <taxon>Bacteroidia</taxon>
        <taxon>Bacteroidales</taxon>
        <taxon>Prevotellaceae</taxon>
        <taxon>Paraprevotella</taxon>
    </lineage>
</organism>
<reference evidence="1" key="1">
    <citation type="submission" date="2019-11" db="EMBL/GenBank/DDBJ databases">
        <authorList>
            <person name="Feng L."/>
        </authorList>
    </citation>
    <scope>NUCLEOTIDE SEQUENCE</scope>
    <source>
        <strain evidence="1">PclaraLFYP37</strain>
    </source>
</reference>
<protein>
    <recommendedName>
        <fullName evidence="2">Carboxypeptidase-like regulatory domain-containing protein</fullName>
    </recommendedName>
</protein>
<dbReference type="InterPro" id="IPR008969">
    <property type="entry name" value="CarboxyPept-like_regulatory"/>
</dbReference>
<dbReference type="InterPro" id="IPR043741">
    <property type="entry name" value="DUF5686"/>
</dbReference>
<dbReference type="Pfam" id="PF18939">
    <property type="entry name" value="DUF5686"/>
    <property type="match status" value="1"/>
</dbReference>
<dbReference type="SUPFAM" id="SSF49464">
    <property type="entry name" value="Carboxypeptidase regulatory domain-like"/>
    <property type="match status" value="1"/>
</dbReference>
<sequence length="856" mass="99496">MLLKLYHRYILLFLVLMCFVPHTLKAQIRGRVTDADTGEPIPSVNVYYGKQKTVGTTTNDKGRYTLQTPDKGDTLVFSYVGYQTYKIYIKAGEKKTLNVKLQNLDKELSELLVKPKKRRYSRKDNPAVELMRKVIAAKEKSDLRQNDYYRYDKYQRITFGFNNITQHFIDSSFLRKYPLLVKQVEFCPQTQTNILPLTYNETSSEHIYRKQPEAERNFIRGTNSEGLNELFATGDIVNVVLQRFFADVNIYDNSINLLERYFTSPLSSTNAISFYQYYIMDTLDVEGDKCIELSFIPQNPQDFGFSGRLWVLDDGTYQVKRCLVNLPLRSSVNFISNMVIEQDFSTLPNGQRVLVKDNMIAELGALKKYHNMLIKRTTAYTGFDFSPIPGERFDQREQPREGTPVIKDEDFWTQHRTDTLTRSEANMSTMVRDMTRKKGFGWIIWIVRAFVENYVETSPPGKKNYVDFGPVNTVVSSNFIDKVRFRASAQTTANLSPHLFLKGYAAYGVRDKKWKYEGEVEYSFLKKQYSPEEFPRNSIAISTRYDVMAPSDAMLPTDKDNVFTSLKTQTIDQMSYFRQYNIRYVYEFDNHFGITAQLRHITQNPTGTLFYRTVGGQMVPELTQSEATLSLRYAPGEKVVVTKQRRHPVNHNYPIYTLMHTTGFKDVLGGDYASNYTELSVTKRFWLNSYGRIDIYGRAGAQWNRVPFPLLITPAANNSYIIQRSMFNMINNMEFMNDRFVSLDVQWDLSGKLFNRIPLLKHLKWREVIGFKTLYGTLTDKNNPFKQGSQSDLFEFPSRNGQPTSFVMGDTPYMELNVGIHNIFKILRVDYVRRLNYLNAPNAKKNGVRFVLQFDF</sequence>
<name>A0A6N3GTP3_9BACT</name>
<gene>
    <name evidence="1" type="ORF">PCLFYP37_00585</name>
</gene>
<evidence type="ECO:0000313" key="1">
    <source>
        <dbReference type="EMBL" id="VYU67360.1"/>
    </source>
</evidence>
<accession>A0A6N3GTP3</accession>
<dbReference type="AlphaFoldDB" id="A0A6N3GTP3"/>
<dbReference type="EMBL" id="CACRUT010000031">
    <property type="protein sequence ID" value="VYU67360.1"/>
    <property type="molecule type" value="Genomic_DNA"/>
</dbReference>